<protein>
    <submittedName>
        <fullName evidence="2">Uncharacterized protein</fullName>
    </submittedName>
</protein>
<feature type="compositionally biased region" description="Basic and acidic residues" evidence="1">
    <location>
        <begin position="16"/>
        <end position="59"/>
    </location>
</feature>
<accession>A0A803QCJ5</accession>
<keyword evidence="3" id="KW-1185">Reference proteome</keyword>
<feature type="region of interest" description="Disordered" evidence="1">
    <location>
        <begin position="1"/>
        <end position="64"/>
    </location>
</feature>
<evidence type="ECO:0000256" key="1">
    <source>
        <dbReference type="SAM" id="MobiDB-lite"/>
    </source>
</evidence>
<name>A0A803QCJ5_CANSA</name>
<reference evidence="2" key="1">
    <citation type="submission" date="2018-11" db="EMBL/GenBank/DDBJ databases">
        <authorList>
            <person name="Grassa J C."/>
        </authorList>
    </citation>
    <scope>NUCLEOTIDE SEQUENCE [LARGE SCALE GENOMIC DNA]</scope>
</reference>
<dbReference type="EnsemblPlants" id="evm.model.08.843">
    <property type="protein sequence ID" value="cds.evm.model.08.843"/>
    <property type="gene ID" value="evm.TU.08.843"/>
</dbReference>
<organism evidence="2 3">
    <name type="scientific">Cannabis sativa</name>
    <name type="common">Hemp</name>
    <name type="synonym">Marijuana</name>
    <dbReference type="NCBI Taxonomy" id="3483"/>
    <lineage>
        <taxon>Eukaryota</taxon>
        <taxon>Viridiplantae</taxon>
        <taxon>Streptophyta</taxon>
        <taxon>Embryophyta</taxon>
        <taxon>Tracheophyta</taxon>
        <taxon>Spermatophyta</taxon>
        <taxon>Magnoliopsida</taxon>
        <taxon>eudicotyledons</taxon>
        <taxon>Gunneridae</taxon>
        <taxon>Pentapetalae</taxon>
        <taxon>rosids</taxon>
        <taxon>fabids</taxon>
        <taxon>Rosales</taxon>
        <taxon>Cannabaceae</taxon>
        <taxon>Cannabis</taxon>
    </lineage>
</organism>
<dbReference type="EMBL" id="UZAU01000693">
    <property type="status" value="NOT_ANNOTATED_CDS"/>
    <property type="molecule type" value="Genomic_DNA"/>
</dbReference>
<dbReference type="AlphaFoldDB" id="A0A803QCJ5"/>
<evidence type="ECO:0000313" key="3">
    <source>
        <dbReference type="Proteomes" id="UP000596661"/>
    </source>
</evidence>
<dbReference type="Proteomes" id="UP000596661">
    <property type="component" value="Chromosome 8"/>
</dbReference>
<dbReference type="Gramene" id="evm.model.08.843">
    <property type="protein sequence ID" value="cds.evm.model.08.843"/>
    <property type="gene ID" value="evm.TU.08.843"/>
</dbReference>
<reference evidence="2" key="2">
    <citation type="submission" date="2021-03" db="UniProtKB">
        <authorList>
            <consortium name="EnsemblPlants"/>
        </authorList>
    </citation>
    <scope>IDENTIFICATION</scope>
</reference>
<proteinExistence type="predicted"/>
<sequence length="84" mass="9608">MVATQKAMVMLPTQDGKNDNANDDQYHDRQVIDDPTNKDEQDGNGHDPKDDQNENYNKEYEEEYYEQDPVVGGLFHGSCHSNGF</sequence>
<evidence type="ECO:0000313" key="2">
    <source>
        <dbReference type="EnsemblPlants" id="cds.evm.model.08.843"/>
    </source>
</evidence>